<keyword evidence="1" id="KW-0812">Transmembrane</keyword>
<feature type="transmembrane region" description="Helical" evidence="1">
    <location>
        <begin position="89"/>
        <end position="110"/>
    </location>
</feature>
<dbReference type="Proteomes" id="UP001415169">
    <property type="component" value="Unassembled WGS sequence"/>
</dbReference>
<organism evidence="3 4">
    <name type="scientific">Gryllotalpicola daejeonensis</name>
    <dbReference type="NCBI Taxonomy" id="993087"/>
    <lineage>
        <taxon>Bacteria</taxon>
        <taxon>Bacillati</taxon>
        <taxon>Actinomycetota</taxon>
        <taxon>Actinomycetes</taxon>
        <taxon>Micrococcales</taxon>
        <taxon>Microbacteriaceae</taxon>
        <taxon>Gryllotalpicola</taxon>
    </lineage>
</organism>
<dbReference type="PANTHER" id="PTHR36834">
    <property type="entry name" value="MEMBRANE PROTEIN-RELATED"/>
    <property type="match status" value="1"/>
</dbReference>
<dbReference type="Pfam" id="PF04892">
    <property type="entry name" value="VanZ"/>
    <property type="match status" value="1"/>
</dbReference>
<dbReference type="PANTHER" id="PTHR36834:SF1">
    <property type="entry name" value="INTEGRAL MEMBRANE PROTEIN"/>
    <property type="match status" value="1"/>
</dbReference>
<comment type="caution">
    <text evidence="3">The sequence shown here is derived from an EMBL/GenBank/DDBJ whole genome shotgun (WGS) entry which is preliminary data.</text>
</comment>
<feature type="transmembrane region" description="Helical" evidence="1">
    <location>
        <begin position="66"/>
        <end position="84"/>
    </location>
</feature>
<evidence type="ECO:0000313" key="3">
    <source>
        <dbReference type="EMBL" id="GAA4164430.1"/>
    </source>
</evidence>
<dbReference type="InterPro" id="IPR006976">
    <property type="entry name" value="VanZ-like"/>
</dbReference>
<keyword evidence="1" id="KW-1133">Transmembrane helix</keyword>
<keyword evidence="4" id="KW-1185">Reference proteome</keyword>
<name>A0ABP7ZMD3_9MICO</name>
<evidence type="ECO:0000313" key="4">
    <source>
        <dbReference type="Proteomes" id="UP001415169"/>
    </source>
</evidence>
<reference evidence="3" key="1">
    <citation type="journal article" date="2014" name="Int. J. Syst. Evol. Microbiol.">
        <title>Complete genome of a new Firmicutes species belonging to the dominant human colonic microbiota ('Ruminococcus bicirculans') reveals two chromosomes and a selective capacity to utilize plant glucans.</title>
        <authorList>
            <consortium name="NISC Comparative Sequencing Program"/>
            <person name="Wegmann U."/>
            <person name="Louis P."/>
            <person name="Goesmann A."/>
            <person name="Henrissat B."/>
            <person name="Duncan S.H."/>
            <person name="Flint H.J."/>
        </authorList>
    </citation>
    <scope>NUCLEOTIDE SEQUENCE</scope>
    <source>
        <strain evidence="3">JCM 17590</strain>
    </source>
</reference>
<accession>A0ABP7ZMD3</accession>
<protein>
    <recommendedName>
        <fullName evidence="2">VanZ-like domain-containing protein</fullName>
    </recommendedName>
</protein>
<feature type="domain" description="VanZ-like" evidence="2">
    <location>
        <begin position="13"/>
        <end position="137"/>
    </location>
</feature>
<sequence>MFRRHPVLAPLTLIYLAIVAWVTLGPQPLDHRGAHWVYVLLHEGRLLTQSHWPRLAAQLTYAHAEFAGNILMFLPIGLFLVLLLGRRFWWAAVLLCVALTGAIETAQRFIPGRVSDVRDLVANSVGGIVGVIIALIVTIPAYRRESDRHRIRELEAELSRYRNVA</sequence>
<dbReference type="InterPro" id="IPR053150">
    <property type="entry name" value="Teicoplanin_resist-assoc"/>
</dbReference>
<evidence type="ECO:0000256" key="1">
    <source>
        <dbReference type="SAM" id="Phobius"/>
    </source>
</evidence>
<evidence type="ECO:0000259" key="2">
    <source>
        <dbReference type="Pfam" id="PF04892"/>
    </source>
</evidence>
<reference evidence="3" key="2">
    <citation type="submission" date="2023-12" db="EMBL/GenBank/DDBJ databases">
        <authorList>
            <person name="Sun Q."/>
            <person name="Inoue M."/>
        </authorList>
    </citation>
    <scope>NUCLEOTIDE SEQUENCE</scope>
    <source>
        <strain evidence="3">JCM 17590</strain>
    </source>
</reference>
<proteinExistence type="predicted"/>
<feature type="transmembrane region" description="Helical" evidence="1">
    <location>
        <begin position="122"/>
        <end position="142"/>
    </location>
</feature>
<dbReference type="RefSeq" id="WP_344792320.1">
    <property type="nucleotide sequence ID" value="NZ_BAABBV010000002.1"/>
</dbReference>
<gene>
    <name evidence="3" type="ORF">GCM10022286_26150</name>
</gene>
<keyword evidence="1" id="KW-0472">Membrane</keyword>
<dbReference type="EMBL" id="BAABBV010000002">
    <property type="protein sequence ID" value="GAA4164430.1"/>
    <property type="molecule type" value="Genomic_DNA"/>
</dbReference>
<feature type="transmembrane region" description="Helical" evidence="1">
    <location>
        <begin position="7"/>
        <end position="24"/>
    </location>
</feature>